<dbReference type="InterPro" id="IPR029063">
    <property type="entry name" value="SAM-dependent_MTases_sf"/>
</dbReference>
<dbReference type="Gene3D" id="3.40.50.150">
    <property type="entry name" value="Vaccinia Virus protein VP39"/>
    <property type="match status" value="1"/>
</dbReference>
<keyword evidence="1 3" id="KW-0808">Transferase</keyword>
<gene>
    <name evidence="3" type="ordered locus">Strop_2277</name>
</gene>
<dbReference type="PATRIC" id="fig|369723.5.peg.2338"/>
<dbReference type="eggNOG" id="COG2226">
    <property type="taxonomic scope" value="Bacteria"/>
</dbReference>
<keyword evidence="4" id="KW-1185">Reference proteome</keyword>
<name>A4X777_SALTO</name>
<dbReference type="CDD" id="cd02440">
    <property type="entry name" value="AdoMet_MTases"/>
    <property type="match status" value="1"/>
</dbReference>
<dbReference type="PANTHER" id="PTHR43861">
    <property type="entry name" value="TRANS-ACONITATE 2-METHYLTRANSFERASE-RELATED"/>
    <property type="match status" value="1"/>
</dbReference>
<dbReference type="GO" id="GO:0032259">
    <property type="term" value="P:methylation"/>
    <property type="evidence" value="ECO:0007669"/>
    <property type="project" value="UniProtKB-KW"/>
</dbReference>
<reference evidence="4" key="1">
    <citation type="journal article" date="2007" name="Proc. Natl. Acad. Sci. U.S.A.">
        <title>Genome sequencing reveals complex secondary metabolome in the marine actinomycete Salinispora tropica.</title>
        <authorList>
            <person name="Udwary D.W."/>
            <person name="Zeigler L."/>
            <person name="Asolkar R.N."/>
            <person name="Singan V."/>
            <person name="Lapidus A."/>
            <person name="Fenical W."/>
            <person name="Jensen P.R."/>
            <person name="Moore B.S."/>
        </authorList>
    </citation>
    <scope>NUCLEOTIDE SEQUENCE [LARGE SCALE GENOMIC DNA]</scope>
    <source>
        <strain evidence="4">ATCC BAA-916 / DSM 44818 / CNB-440</strain>
    </source>
</reference>
<accession>A4X777</accession>
<dbReference type="InterPro" id="IPR041698">
    <property type="entry name" value="Methyltransf_25"/>
</dbReference>
<keyword evidence="3" id="KW-0489">Methyltransferase</keyword>
<dbReference type="KEGG" id="stp:Strop_2277"/>
<evidence type="ECO:0000313" key="3">
    <source>
        <dbReference type="EMBL" id="ABP54727.1"/>
    </source>
</evidence>
<proteinExistence type="predicted"/>
<dbReference type="AlphaFoldDB" id="A4X777"/>
<dbReference type="STRING" id="369723.Strop_2277"/>
<evidence type="ECO:0000256" key="1">
    <source>
        <dbReference type="ARBA" id="ARBA00022679"/>
    </source>
</evidence>
<dbReference type="Pfam" id="PF13649">
    <property type="entry name" value="Methyltransf_25"/>
    <property type="match status" value="1"/>
</dbReference>
<protein>
    <submittedName>
        <fullName evidence="3">Methyltransferase type 11</fullName>
    </submittedName>
</protein>
<evidence type="ECO:0000259" key="2">
    <source>
        <dbReference type="Pfam" id="PF13649"/>
    </source>
</evidence>
<evidence type="ECO:0000313" key="4">
    <source>
        <dbReference type="Proteomes" id="UP000000235"/>
    </source>
</evidence>
<sequence>MPSAAATADRIGSLRWPPAGLRQGRGRRRAGRWTVPETITNMDVRYDEVLDPLRQAYDTGAAWRDGLTKQPWKVAERQAFMDRLASGTRLLEVGAGTGQDSAFFQQEGLVVVAADLSPVMVEHCRAKGIDAHVMDFLHLDVPAGSFDAVFAMNCLLHVPNHDLPAVLAAIRAVLRPGGLYFVGVYGGNESTEGPSDGDQHVPPRFFSWRTDEQLLGFATDARFDVVDFHLVDTGRGYSFQSLTLRRPYRD</sequence>
<dbReference type="EMBL" id="CP000667">
    <property type="protein sequence ID" value="ABP54727.1"/>
    <property type="molecule type" value="Genomic_DNA"/>
</dbReference>
<dbReference type="GO" id="GO:0008168">
    <property type="term" value="F:methyltransferase activity"/>
    <property type="evidence" value="ECO:0007669"/>
    <property type="project" value="UniProtKB-KW"/>
</dbReference>
<dbReference type="SUPFAM" id="SSF53335">
    <property type="entry name" value="S-adenosyl-L-methionine-dependent methyltransferases"/>
    <property type="match status" value="1"/>
</dbReference>
<feature type="domain" description="Methyltransferase" evidence="2">
    <location>
        <begin position="91"/>
        <end position="178"/>
    </location>
</feature>
<dbReference type="Proteomes" id="UP000000235">
    <property type="component" value="Chromosome"/>
</dbReference>
<dbReference type="HOGENOM" id="CLU_057823_1_0_11"/>
<organism evidence="3 4">
    <name type="scientific">Salinispora tropica (strain ATCC BAA-916 / DSM 44818 / JCM 13857 / NBRC 105044 / CNB-440)</name>
    <dbReference type="NCBI Taxonomy" id="369723"/>
    <lineage>
        <taxon>Bacteria</taxon>
        <taxon>Bacillati</taxon>
        <taxon>Actinomycetota</taxon>
        <taxon>Actinomycetes</taxon>
        <taxon>Micromonosporales</taxon>
        <taxon>Micromonosporaceae</taxon>
        <taxon>Salinispora</taxon>
    </lineage>
</organism>